<dbReference type="PANTHER" id="PTHR42919">
    <property type="entry name" value="N-ALPHA-ACETYLTRANSFERASE"/>
    <property type="match status" value="1"/>
</dbReference>
<keyword evidence="1" id="KW-0808">Transferase</keyword>
<dbReference type="PANTHER" id="PTHR42919:SF8">
    <property type="entry name" value="N-ALPHA-ACETYLTRANSFERASE 50"/>
    <property type="match status" value="1"/>
</dbReference>
<proteinExistence type="predicted"/>
<sequence>MLQETCIYCSSEFELQSLDHHNISELELINLRTLPVIYKKAFYDSLLSDSTKHGYILKYRGITAGGCAYWIEKNQCYIMTLGIVPEMRMMKLGSWMLEQVENFVKEMGLNKICLHVQTNNLAAKQFYEKNKYKIVATDINYYKNVIPRSAYVFEKRFKM</sequence>
<keyword evidence="5" id="KW-1185">Reference proteome</keyword>
<accession>A0ABQ7I2E6</accession>
<evidence type="ECO:0000256" key="1">
    <source>
        <dbReference type="ARBA" id="ARBA00022679"/>
    </source>
</evidence>
<dbReference type="Gene3D" id="3.40.630.30">
    <property type="match status" value="1"/>
</dbReference>
<evidence type="ECO:0000313" key="4">
    <source>
        <dbReference type="EMBL" id="KAF7684644.1"/>
    </source>
</evidence>
<feature type="domain" description="N-acetyltransferase" evidence="3">
    <location>
        <begin position="13"/>
        <end position="158"/>
    </location>
</feature>
<dbReference type="InterPro" id="IPR000182">
    <property type="entry name" value="GNAT_dom"/>
</dbReference>
<evidence type="ECO:0000256" key="2">
    <source>
        <dbReference type="ARBA" id="ARBA00023315"/>
    </source>
</evidence>
<dbReference type="PROSITE" id="PS51186">
    <property type="entry name" value="GNAT"/>
    <property type="match status" value="1"/>
</dbReference>
<dbReference type="InterPro" id="IPR016181">
    <property type="entry name" value="Acyl_CoA_acyltransferase"/>
</dbReference>
<keyword evidence="2" id="KW-0012">Acyltransferase</keyword>
<comment type="caution">
    <text evidence="4">The sequence shown here is derived from an EMBL/GenBank/DDBJ whole genome shotgun (WGS) entry which is preliminary data.</text>
</comment>
<evidence type="ECO:0000313" key="5">
    <source>
        <dbReference type="Proteomes" id="UP001516464"/>
    </source>
</evidence>
<dbReference type="SUPFAM" id="SSF55729">
    <property type="entry name" value="Acyl-CoA N-acyltransferases (Nat)"/>
    <property type="match status" value="1"/>
</dbReference>
<dbReference type="EMBL" id="SBIQ01000006">
    <property type="protein sequence ID" value="KAF7684644.1"/>
    <property type="molecule type" value="Genomic_DNA"/>
</dbReference>
<dbReference type="InterPro" id="IPR051556">
    <property type="entry name" value="N-term/lysine_N-AcTrnsfr"/>
</dbReference>
<gene>
    <name evidence="4" type="primary">san</name>
    <name evidence="4" type="ORF">TCON_0190</name>
</gene>
<dbReference type="CDD" id="cd04301">
    <property type="entry name" value="NAT_SF"/>
    <property type="match status" value="1"/>
</dbReference>
<organism evidence="4 5">
    <name type="scientific">Astathelohania contejeani</name>
    <dbReference type="NCBI Taxonomy" id="164912"/>
    <lineage>
        <taxon>Eukaryota</taxon>
        <taxon>Fungi</taxon>
        <taxon>Fungi incertae sedis</taxon>
        <taxon>Microsporidia</taxon>
        <taxon>Astathelohaniidae</taxon>
        <taxon>Astathelohania</taxon>
    </lineage>
</organism>
<protein>
    <submittedName>
        <fullName evidence="4">N-acetyltransferase san</fullName>
    </submittedName>
</protein>
<dbReference type="Proteomes" id="UP001516464">
    <property type="component" value="Unassembled WGS sequence"/>
</dbReference>
<evidence type="ECO:0000259" key="3">
    <source>
        <dbReference type="PROSITE" id="PS51186"/>
    </source>
</evidence>
<dbReference type="Pfam" id="PF00583">
    <property type="entry name" value="Acetyltransf_1"/>
    <property type="match status" value="1"/>
</dbReference>
<reference evidence="4 5" key="1">
    <citation type="submission" date="2019-01" db="EMBL/GenBank/DDBJ databases">
        <title>Genomes sequencing and comparative genomics of infectious freshwater microsporidia, Cucumispora dikerogammari and Thelohania contejeani.</title>
        <authorList>
            <person name="Cormier A."/>
            <person name="Giraud I."/>
            <person name="Wattier R."/>
            <person name="Teixeira M."/>
            <person name="Grandjean F."/>
            <person name="Rigaud T."/>
            <person name="Cordaux R."/>
        </authorList>
    </citation>
    <scope>NUCLEOTIDE SEQUENCE [LARGE SCALE GENOMIC DNA]</scope>
    <source>
        <strain evidence="4">T1</strain>
        <tissue evidence="4">Spores</tissue>
    </source>
</reference>
<name>A0ABQ7I2E6_9MICR</name>